<dbReference type="GO" id="GO:0032040">
    <property type="term" value="C:small-subunit processome"/>
    <property type="evidence" value="ECO:0007669"/>
    <property type="project" value="TreeGrafter"/>
</dbReference>
<feature type="compositionally biased region" description="Basic and acidic residues" evidence="6">
    <location>
        <begin position="398"/>
        <end position="408"/>
    </location>
</feature>
<protein>
    <recommendedName>
        <fullName evidence="11">U3 small nucleolar RNA-associated protein 6 homolog</fullName>
    </recommendedName>
</protein>
<dbReference type="InterPro" id="IPR056907">
    <property type="entry name" value="UTP6_C"/>
</dbReference>
<evidence type="ECO:0000256" key="1">
    <source>
        <dbReference type="ARBA" id="ARBA00004604"/>
    </source>
</evidence>
<dbReference type="Proteomes" id="UP000232323">
    <property type="component" value="Unassembled WGS sequence"/>
</dbReference>
<dbReference type="SMART" id="SM00386">
    <property type="entry name" value="HAT"/>
    <property type="match status" value="4"/>
</dbReference>
<accession>A0A250XGU8</accession>
<dbReference type="Pfam" id="PF24892">
    <property type="entry name" value="UTP6_C"/>
    <property type="match status" value="1"/>
</dbReference>
<keyword evidence="4" id="KW-0677">Repeat</keyword>
<evidence type="ECO:0000259" key="8">
    <source>
        <dbReference type="Pfam" id="PF24892"/>
    </source>
</evidence>
<comment type="subcellular location">
    <subcellularLocation>
        <location evidence="1">Nucleus</location>
        <location evidence="1">Nucleolus</location>
    </subcellularLocation>
</comment>
<evidence type="ECO:0000313" key="9">
    <source>
        <dbReference type="EMBL" id="GAX82298.1"/>
    </source>
</evidence>
<evidence type="ECO:0000256" key="3">
    <source>
        <dbReference type="ARBA" id="ARBA00022552"/>
    </source>
</evidence>
<dbReference type="InterPro" id="IPR003107">
    <property type="entry name" value="HAT"/>
</dbReference>
<evidence type="ECO:0000313" key="10">
    <source>
        <dbReference type="Proteomes" id="UP000232323"/>
    </source>
</evidence>
<name>A0A250XGU8_9CHLO</name>
<reference evidence="9 10" key="1">
    <citation type="submission" date="2017-08" db="EMBL/GenBank/DDBJ databases">
        <title>Acidophilic green algal genome provides insights into adaptation to an acidic environment.</title>
        <authorList>
            <person name="Hirooka S."/>
            <person name="Hirose Y."/>
            <person name="Kanesaki Y."/>
            <person name="Higuchi S."/>
            <person name="Fujiwara T."/>
            <person name="Onuma R."/>
            <person name="Era A."/>
            <person name="Ohbayashi R."/>
            <person name="Uzuka A."/>
            <person name="Nozaki H."/>
            <person name="Yoshikawa H."/>
            <person name="Miyagishima S.Y."/>
        </authorList>
    </citation>
    <scope>NUCLEOTIDE SEQUENCE [LARGE SCALE GENOMIC DNA]</scope>
    <source>
        <strain evidence="9 10">NIES-2499</strain>
    </source>
</reference>
<dbReference type="PANTHER" id="PTHR23271:SF1">
    <property type="entry name" value="U3 SMALL NUCLEOLAR RNA-ASSOCIATED PROTEIN 6 HOMOLOG"/>
    <property type="match status" value="1"/>
</dbReference>
<keyword evidence="10" id="KW-1185">Reference proteome</keyword>
<dbReference type="Pfam" id="PF08640">
    <property type="entry name" value="U3_assoc_6"/>
    <property type="match status" value="1"/>
</dbReference>
<gene>
    <name evidence="9" type="ORF">CEUSTIGMA_g9727.t1</name>
</gene>
<dbReference type="OrthoDB" id="28112at2759"/>
<keyword evidence="3" id="KW-0698">rRNA processing</keyword>
<dbReference type="GO" id="GO:0030515">
    <property type="term" value="F:snoRNA binding"/>
    <property type="evidence" value="ECO:0007669"/>
    <property type="project" value="InterPro"/>
</dbReference>
<dbReference type="EMBL" id="BEGY01000078">
    <property type="protein sequence ID" value="GAX82298.1"/>
    <property type="molecule type" value="Genomic_DNA"/>
</dbReference>
<evidence type="ECO:0000259" key="7">
    <source>
        <dbReference type="Pfam" id="PF08640"/>
    </source>
</evidence>
<evidence type="ECO:0000256" key="4">
    <source>
        <dbReference type="ARBA" id="ARBA00022737"/>
    </source>
</evidence>
<dbReference type="GO" id="GO:0000462">
    <property type="term" value="P:maturation of SSU-rRNA from tricistronic rRNA transcript (SSU-rRNA, 5.8S rRNA, LSU-rRNA)"/>
    <property type="evidence" value="ECO:0007669"/>
    <property type="project" value="InterPro"/>
</dbReference>
<keyword evidence="5" id="KW-0539">Nucleus</keyword>
<evidence type="ECO:0000256" key="5">
    <source>
        <dbReference type="ARBA" id="ARBA00023242"/>
    </source>
</evidence>
<feature type="region of interest" description="Disordered" evidence="6">
    <location>
        <begin position="395"/>
        <end position="415"/>
    </location>
</feature>
<dbReference type="InterPro" id="IPR055347">
    <property type="entry name" value="UTP6_N"/>
</dbReference>
<organism evidence="9 10">
    <name type="scientific">Chlamydomonas eustigma</name>
    <dbReference type="NCBI Taxonomy" id="1157962"/>
    <lineage>
        <taxon>Eukaryota</taxon>
        <taxon>Viridiplantae</taxon>
        <taxon>Chlorophyta</taxon>
        <taxon>core chlorophytes</taxon>
        <taxon>Chlorophyceae</taxon>
        <taxon>CS clade</taxon>
        <taxon>Chlamydomonadales</taxon>
        <taxon>Chlamydomonadaceae</taxon>
        <taxon>Chlamydomonas</taxon>
    </lineage>
</organism>
<dbReference type="InterPro" id="IPR013949">
    <property type="entry name" value="Utp6"/>
</dbReference>
<evidence type="ECO:0008006" key="11">
    <source>
        <dbReference type="Google" id="ProtNLM"/>
    </source>
</evidence>
<dbReference type="GO" id="GO:0034388">
    <property type="term" value="C:Pwp2p-containing subcomplex of 90S preribosome"/>
    <property type="evidence" value="ECO:0007669"/>
    <property type="project" value="TreeGrafter"/>
</dbReference>
<dbReference type="InterPro" id="IPR011990">
    <property type="entry name" value="TPR-like_helical_dom_sf"/>
</dbReference>
<feature type="domain" description="U3 small nucleolar RNA-associated protein 6 homolog C-terminal" evidence="8">
    <location>
        <begin position="439"/>
        <end position="692"/>
    </location>
</feature>
<evidence type="ECO:0000256" key="2">
    <source>
        <dbReference type="ARBA" id="ARBA00010734"/>
    </source>
</evidence>
<feature type="domain" description="U3 small nucleolar RNA-associated protein 6 N-terminal" evidence="7">
    <location>
        <begin position="9"/>
        <end position="91"/>
    </location>
</feature>
<comment type="caution">
    <text evidence="9">The sequence shown here is derived from an EMBL/GenBank/DDBJ whole genome shotgun (WGS) entry which is preliminary data.</text>
</comment>
<sequence>MADTVQHLLEESIPELEYYQAKGYFSKFELKQIIMSRQNHEYRLKRRAAMKQDYYRYIEYEQKLEELRQYRKQKLGFKGKKSSHEVTIVKRVHFIFERAARKFKSDVQLWMDWLEYCRRSKSSKQHSKVVTRALQRHATVPALWIEAACWEFEHSGNVAAARSLMQQGLRMCKHEEVMWVEYLRLELMYIQRLRERRRVLGLDVPEEEAAGGSNKSSAKVAEITDEAMDVEGRDVDAEASASPDSDDGAEAAVRAVLMGAVAGIVLKNALVTFPTSLDLRRQLLRVLTGFDFPGIQVLLDTLFMSLRSDFANQEEAWDILARRSQTNSRGQEADLLEASAHGPAVQSYQEAVAVVRTSKMYDLYTRYLESRLELYMHRIEDLGSSRDGDLAVVGVDEPDGKSAPKQDLDNNGLKRRKEIPTAAEAARGASSAAVMDSIAKAGAELLAAYQSAHSTHCCSPELYLRWTATAEKLGQQKMAAAALRQGCLRHPASVTLWSQRLRREVEAVLQQRGGLAQREETASTLLTTFKSALASVQDSDCYELWTLVLDIIPLQGREFKAMVDLLLVAVMKVSISGPLHGGLGGVIAALMKRIRMSSGLEESRSFYRKFLHLPSPGGDFYQAAVDIELEARRGIVLQKNVQKERDLVTPLFEAAVAAHGRDDPELWIRFAKYEAECGRSAGTIYWRATKALVDPDRFITLYKEHL</sequence>
<dbReference type="PANTHER" id="PTHR23271">
    <property type="entry name" value="HEPATOCELLULAR CARCINOMA-ASSOCIATED ANTIGEN 66"/>
    <property type="match status" value="1"/>
</dbReference>
<comment type="similarity">
    <text evidence="2">Belongs to the UTP6 family.</text>
</comment>
<evidence type="ECO:0000256" key="6">
    <source>
        <dbReference type="SAM" id="MobiDB-lite"/>
    </source>
</evidence>
<proteinExistence type="inferred from homology"/>
<dbReference type="SUPFAM" id="SSF48452">
    <property type="entry name" value="TPR-like"/>
    <property type="match status" value="2"/>
</dbReference>
<dbReference type="STRING" id="1157962.A0A250XGU8"/>
<dbReference type="AlphaFoldDB" id="A0A250XGU8"/>
<dbReference type="Gene3D" id="1.25.40.10">
    <property type="entry name" value="Tetratricopeptide repeat domain"/>
    <property type="match status" value="2"/>
</dbReference>